<dbReference type="Proteomes" id="UP000199170">
    <property type="component" value="Unassembled WGS sequence"/>
</dbReference>
<feature type="domain" description="CAAX prenyl protease 2/Lysostaphin resistance protein A-like" evidence="2">
    <location>
        <begin position="151"/>
        <end position="253"/>
    </location>
</feature>
<organism evidence="3 4">
    <name type="scientific">Halobellus clavatus</name>
    <dbReference type="NCBI Taxonomy" id="660517"/>
    <lineage>
        <taxon>Archaea</taxon>
        <taxon>Methanobacteriati</taxon>
        <taxon>Methanobacteriota</taxon>
        <taxon>Stenosarchaea group</taxon>
        <taxon>Halobacteria</taxon>
        <taxon>Halobacteriales</taxon>
        <taxon>Haloferacaceae</taxon>
        <taxon>Halobellus</taxon>
    </lineage>
</organism>
<dbReference type="OrthoDB" id="331240at2157"/>
<evidence type="ECO:0000313" key="4">
    <source>
        <dbReference type="Proteomes" id="UP000199170"/>
    </source>
</evidence>
<keyword evidence="1" id="KW-1133">Transmembrane helix</keyword>
<feature type="transmembrane region" description="Helical" evidence="1">
    <location>
        <begin position="245"/>
        <end position="263"/>
    </location>
</feature>
<feature type="transmembrane region" description="Helical" evidence="1">
    <location>
        <begin position="283"/>
        <end position="300"/>
    </location>
</feature>
<feature type="transmembrane region" description="Helical" evidence="1">
    <location>
        <begin position="105"/>
        <end position="126"/>
    </location>
</feature>
<feature type="transmembrane region" description="Helical" evidence="1">
    <location>
        <begin position="69"/>
        <end position="85"/>
    </location>
</feature>
<evidence type="ECO:0000256" key="1">
    <source>
        <dbReference type="SAM" id="Phobius"/>
    </source>
</evidence>
<dbReference type="AlphaFoldDB" id="A0A1H3HGP7"/>
<proteinExistence type="predicted"/>
<dbReference type="RefSeq" id="WP_139175736.1">
    <property type="nucleotide sequence ID" value="NZ_FNPB01000007.1"/>
</dbReference>
<accession>A0A1H3HGP7</accession>
<dbReference type="Pfam" id="PF02517">
    <property type="entry name" value="Rce1-like"/>
    <property type="match status" value="1"/>
</dbReference>
<name>A0A1H3HGP7_9EURY</name>
<feature type="transmembrane region" description="Helical" evidence="1">
    <location>
        <begin position="146"/>
        <end position="168"/>
    </location>
</feature>
<gene>
    <name evidence="3" type="ORF">SAMN04487946_10762</name>
</gene>
<dbReference type="InterPro" id="IPR003675">
    <property type="entry name" value="Rce1/LyrA-like_dom"/>
</dbReference>
<dbReference type="STRING" id="660517.SAMN04487946_10762"/>
<keyword evidence="1" id="KW-0472">Membrane</keyword>
<keyword evidence="1" id="KW-0812">Transmembrane</keyword>
<evidence type="ECO:0000313" key="3">
    <source>
        <dbReference type="EMBL" id="SDY14500.1"/>
    </source>
</evidence>
<feature type="transmembrane region" description="Helical" evidence="1">
    <location>
        <begin position="37"/>
        <end position="57"/>
    </location>
</feature>
<protein>
    <recommendedName>
        <fullName evidence="2">CAAX prenyl protease 2/Lysostaphin resistance protein A-like domain-containing protein</fullName>
    </recommendedName>
</protein>
<dbReference type="EMBL" id="FNPB01000007">
    <property type="protein sequence ID" value="SDY14500.1"/>
    <property type="molecule type" value="Genomic_DNA"/>
</dbReference>
<feature type="transmembrane region" description="Helical" evidence="1">
    <location>
        <begin position="189"/>
        <end position="212"/>
    </location>
</feature>
<dbReference type="PANTHER" id="PTHR39430">
    <property type="entry name" value="MEMBRANE-ASSOCIATED PROTEASE-RELATED"/>
    <property type="match status" value="1"/>
</dbReference>
<dbReference type="GO" id="GO:0004175">
    <property type="term" value="F:endopeptidase activity"/>
    <property type="evidence" value="ECO:0007669"/>
    <property type="project" value="UniProtKB-ARBA"/>
</dbReference>
<feature type="transmembrane region" description="Helical" evidence="1">
    <location>
        <begin position="218"/>
        <end position="238"/>
    </location>
</feature>
<sequence length="321" mass="33305">MRSTTREDGAETTERRTVVEQVLYGEADPRLRATWRVLSSLAVFVGLVVLGETILSATEVPPVITELKLPYLAAVAGAVVVAVRLGDRSASGVGVGVNVAWLRDLAAGVGMGVIFQCAVTVIWAGTGGLTVTDTTVRGVSTGPSSLALVASVSLFGVLVTAVWEEFVFRSLLIRNAAEGLAARSVSPTGALGGAIVLSALAFGLPHAFGVAAEYTNPAFGALQAVISVSYFVAAYAATGSLALPIGIHFASNAWVILVVGRVSSPYPKLFAVERTVAGTIDTLLILLPGVLLIVLVLWYAHLTGRTGLSVNGTYRRIVESS</sequence>
<dbReference type="GO" id="GO:0080120">
    <property type="term" value="P:CAAX-box protein maturation"/>
    <property type="evidence" value="ECO:0007669"/>
    <property type="project" value="UniProtKB-ARBA"/>
</dbReference>
<reference evidence="4" key="1">
    <citation type="submission" date="2016-10" db="EMBL/GenBank/DDBJ databases">
        <authorList>
            <person name="Varghese N."/>
            <person name="Submissions S."/>
        </authorList>
    </citation>
    <scope>NUCLEOTIDE SEQUENCE [LARGE SCALE GENOMIC DNA]</scope>
    <source>
        <strain evidence="4">CGMCC 1.10118</strain>
    </source>
</reference>
<keyword evidence="4" id="KW-1185">Reference proteome</keyword>
<evidence type="ECO:0000259" key="2">
    <source>
        <dbReference type="Pfam" id="PF02517"/>
    </source>
</evidence>
<dbReference type="PANTHER" id="PTHR39430:SF1">
    <property type="entry name" value="PROTEASE"/>
    <property type="match status" value="1"/>
</dbReference>